<evidence type="ECO:0000313" key="2">
    <source>
        <dbReference type="Ensembl" id="ENSCCEP00000026099.1"/>
    </source>
</evidence>
<dbReference type="AlphaFoldDB" id="A0A8C0VM58"/>
<dbReference type="Ensembl" id="ENSCCET00000038909.1">
    <property type="protein sequence ID" value="ENSCCEP00000026099.1"/>
    <property type="gene ID" value="ENSCCEG00000023012.1"/>
</dbReference>
<dbReference type="GO" id="GO:0050811">
    <property type="term" value="F:GABA receptor binding"/>
    <property type="evidence" value="ECO:0007669"/>
    <property type="project" value="TreeGrafter"/>
</dbReference>
<keyword evidence="3" id="KW-1185">Reference proteome</keyword>
<sequence>VEHLFQDVNISELMKKLDILGDNGNLRNEEQVAIIQAGTVLSLCEKWLKQIEGTEAALTQKMLDLENEKKGYLEEELDYRKQALDQAYMKIQELEATLYNALQQDPGRRASESLTEAQREDLRAAVEKVRRQILRQSREFDSQILHERMEMLQQAQQVIPVLPPPLWCWCYLCGCRHCPYDSIASPSPRGVVFSLVSVQPPCQGAVRWQDLVALGMVHTQNKCLSHHEVLLHSLSCVSTTQSSTGLGWELVASLRPKVETVRMEGR</sequence>
<dbReference type="Proteomes" id="UP000694410">
    <property type="component" value="Unplaced"/>
</dbReference>
<name>A0A8C0VM58_CYACU</name>
<feature type="coiled-coil region" evidence="1">
    <location>
        <begin position="48"/>
        <end position="139"/>
    </location>
</feature>
<evidence type="ECO:0000313" key="3">
    <source>
        <dbReference type="Proteomes" id="UP000694410"/>
    </source>
</evidence>
<accession>A0A8C0VM58</accession>
<evidence type="ECO:0008006" key="4">
    <source>
        <dbReference type="Google" id="ProtNLM"/>
    </source>
</evidence>
<dbReference type="GO" id="GO:0019900">
    <property type="term" value="F:kinase binding"/>
    <property type="evidence" value="ECO:0007669"/>
    <property type="project" value="InterPro"/>
</dbReference>
<dbReference type="PANTHER" id="PTHR18935">
    <property type="entry name" value="GOLGIN SUBFAMILY A MEMBER 4-LIKE ISOFORM X1"/>
    <property type="match status" value="1"/>
</dbReference>
<evidence type="ECO:0000256" key="1">
    <source>
        <dbReference type="SAM" id="Coils"/>
    </source>
</evidence>
<dbReference type="InterPro" id="IPR024836">
    <property type="entry name" value="JAKMIP"/>
</dbReference>
<protein>
    <recommendedName>
        <fullName evidence="4">Janus kinase and microtubule interacting protein 1</fullName>
    </recommendedName>
</protein>
<organism evidence="2 3">
    <name type="scientific">Cyanistes caeruleus</name>
    <name type="common">Eurasian blue tit</name>
    <name type="synonym">Parus caeruleus</name>
    <dbReference type="NCBI Taxonomy" id="156563"/>
    <lineage>
        <taxon>Eukaryota</taxon>
        <taxon>Metazoa</taxon>
        <taxon>Chordata</taxon>
        <taxon>Craniata</taxon>
        <taxon>Vertebrata</taxon>
        <taxon>Euteleostomi</taxon>
        <taxon>Archelosauria</taxon>
        <taxon>Archosauria</taxon>
        <taxon>Dinosauria</taxon>
        <taxon>Saurischia</taxon>
        <taxon>Theropoda</taxon>
        <taxon>Coelurosauria</taxon>
        <taxon>Aves</taxon>
        <taxon>Neognathae</taxon>
        <taxon>Neoaves</taxon>
        <taxon>Telluraves</taxon>
        <taxon>Australaves</taxon>
        <taxon>Passeriformes</taxon>
        <taxon>Paridae</taxon>
        <taxon>Cyanistes</taxon>
    </lineage>
</organism>
<dbReference type="PANTHER" id="PTHR18935:SF6">
    <property type="entry name" value="JANUS KINASE AND MICROTUBULE-INTERACTING PROTEIN 1"/>
    <property type="match status" value="1"/>
</dbReference>
<reference evidence="2" key="1">
    <citation type="submission" date="2025-08" db="UniProtKB">
        <authorList>
            <consortium name="Ensembl"/>
        </authorList>
    </citation>
    <scope>IDENTIFICATION</scope>
</reference>
<reference evidence="2" key="2">
    <citation type="submission" date="2025-09" db="UniProtKB">
        <authorList>
            <consortium name="Ensembl"/>
        </authorList>
    </citation>
    <scope>IDENTIFICATION</scope>
</reference>
<dbReference type="GO" id="GO:0008017">
    <property type="term" value="F:microtubule binding"/>
    <property type="evidence" value="ECO:0007669"/>
    <property type="project" value="InterPro"/>
</dbReference>
<proteinExistence type="predicted"/>
<keyword evidence="1" id="KW-0175">Coiled coil</keyword>